<evidence type="ECO:0000259" key="1">
    <source>
        <dbReference type="Pfam" id="PF05378"/>
    </source>
</evidence>
<dbReference type="SUPFAM" id="SSF100950">
    <property type="entry name" value="NagB/RpiA/CoA transferase-like"/>
    <property type="match status" value="1"/>
</dbReference>
<keyword evidence="3" id="KW-1185">Reference proteome</keyword>
<dbReference type="Gene3D" id="3.40.1080.10">
    <property type="entry name" value="Glutaconate Coenzyme A-transferase"/>
    <property type="match status" value="1"/>
</dbReference>
<proteinExistence type="predicted"/>
<dbReference type="InterPro" id="IPR008040">
    <property type="entry name" value="Hydant_A_N"/>
</dbReference>
<sequence>MKHLINIDNGGTLTDVCVWDGDQFSFTKTLTTPFDLSECLFEGIAKASANLYDERDLVRLLHEAEHIRYSTTQGTNALVERKGRPKLKREFSLPLTGTQVVDRVITDLAVFDITEREGMVLRELAPGVSLAEIEESTEAAFTVRNDDGAPRIEGATP</sequence>
<feature type="domain" description="Hydantoinase/oxoprolinase N-terminal" evidence="1">
    <location>
        <begin position="5"/>
        <end position="98"/>
    </location>
</feature>
<evidence type="ECO:0000313" key="3">
    <source>
        <dbReference type="Proteomes" id="UP000645966"/>
    </source>
</evidence>
<dbReference type="InterPro" id="IPR037171">
    <property type="entry name" value="NagB/RpiA_transferase-like"/>
</dbReference>
<name>A0A934I1I2_9CORY</name>
<dbReference type="EMBL" id="JAEIOS010000009">
    <property type="protein sequence ID" value="MBI8988361.1"/>
    <property type="molecule type" value="Genomic_DNA"/>
</dbReference>
<dbReference type="PANTHER" id="PTHR13707:SF57">
    <property type="entry name" value="SUCCINYL-COA:3-KETOACID COENZYME A TRANSFERASE SUBUNIT B-RELATED"/>
    <property type="match status" value="1"/>
</dbReference>
<organism evidence="2 3">
    <name type="scientific">Corynebacterium meridianum</name>
    <dbReference type="NCBI Taxonomy" id="2765363"/>
    <lineage>
        <taxon>Bacteria</taxon>
        <taxon>Bacillati</taxon>
        <taxon>Actinomycetota</taxon>
        <taxon>Actinomycetes</taxon>
        <taxon>Mycobacteriales</taxon>
        <taxon>Corynebacteriaceae</taxon>
        <taxon>Corynebacterium</taxon>
    </lineage>
</organism>
<comment type="caution">
    <text evidence="2">The sequence shown here is derived from an EMBL/GenBank/DDBJ whole genome shotgun (WGS) entry which is preliminary data.</text>
</comment>
<dbReference type="GO" id="GO:0008410">
    <property type="term" value="F:CoA-transferase activity"/>
    <property type="evidence" value="ECO:0007669"/>
    <property type="project" value="InterPro"/>
</dbReference>
<dbReference type="InterPro" id="IPR004165">
    <property type="entry name" value="CoA_trans_fam_I"/>
</dbReference>
<protein>
    <recommendedName>
        <fullName evidence="1">Hydantoinase/oxoprolinase N-terminal domain-containing protein</fullName>
    </recommendedName>
</protein>
<evidence type="ECO:0000313" key="2">
    <source>
        <dbReference type="EMBL" id="MBI8988361.1"/>
    </source>
</evidence>
<reference evidence="2" key="1">
    <citation type="submission" date="2020-12" db="EMBL/GenBank/DDBJ databases">
        <title>Genome public.</title>
        <authorList>
            <person name="Sun Q."/>
        </authorList>
    </citation>
    <scope>NUCLEOTIDE SEQUENCE</scope>
    <source>
        <strain evidence="2">CCM 8863</strain>
    </source>
</reference>
<accession>A0A934I1I2</accession>
<dbReference type="PANTHER" id="PTHR13707">
    <property type="entry name" value="KETOACID-COENZYME A TRANSFERASE"/>
    <property type="match status" value="1"/>
</dbReference>
<dbReference type="AlphaFoldDB" id="A0A934I1I2"/>
<dbReference type="Proteomes" id="UP000645966">
    <property type="component" value="Unassembled WGS sequence"/>
</dbReference>
<dbReference type="Pfam" id="PF05378">
    <property type="entry name" value="Hydant_A_N"/>
    <property type="match status" value="1"/>
</dbReference>
<gene>
    <name evidence="2" type="ORF">JDV75_01085</name>
</gene>
<dbReference type="RefSeq" id="WP_198737408.1">
    <property type="nucleotide sequence ID" value="NZ_JAEIOS010000009.1"/>
</dbReference>